<evidence type="ECO:0000313" key="2">
    <source>
        <dbReference type="Proteomes" id="UP000298595"/>
    </source>
</evidence>
<evidence type="ECO:0000313" key="1">
    <source>
        <dbReference type="EMBL" id="QCO00225.1"/>
    </source>
</evidence>
<accession>A0A4D8PSB6</accession>
<dbReference type="AlphaFoldDB" id="A0A4D8PSB6"/>
<gene>
    <name evidence="1" type="ORF">D3093_33850</name>
</gene>
<name>A0A4D8PSB6_9PROT</name>
<protein>
    <submittedName>
        <fullName evidence="1">Uncharacterized protein</fullName>
    </submittedName>
</protein>
<proteinExistence type="predicted"/>
<dbReference type="KEGG" id="aare:D3093_33850"/>
<dbReference type="Gene3D" id="1.20.1170.10">
    <property type="match status" value="1"/>
</dbReference>
<keyword evidence="1" id="KW-0614">Plasmid</keyword>
<dbReference type="EMBL" id="CP032326">
    <property type="protein sequence ID" value="QCO00225.1"/>
    <property type="molecule type" value="Genomic_DNA"/>
</dbReference>
<organism evidence="1 2">
    <name type="scientific">Azospirillum argentinense</name>
    <dbReference type="NCBI Taxonomy" id="2970906"/>
    <lineage>
        <taxon>Bacteria</taxon>
        <taxon>Pseudomonadati</taxon>
        <taxon>Pseudomonadota</taxon>
        <taxon>Alphaproteobacteria</taxon>
        <taxon>Rhodospirillales</taxon>
        <taxon>Azospirillaceae</taxon>
        <taxon>Azospirillum</taxon>
    </lineage>
</organism>
<geneLocation type="plasmid" evidence="1 2">
    <name>p5</name>
</geneLocation>
<reference evidence="1 2" key="1">
    <citation type="submission" date="2018-09" db="EMBL/GenBank/DDBJ databases">
        <title>Whole genome based analysis of evolution and adaptive divergence in Indian and Brazilian strains of Azospirillum brasilense.</title>
        <authorList>
            <person name="Singh C."/>
            <person name="Tripathi A.K."/>
        </authorList>
    </citation>
    <scope>NUCLEOTIDE SEQUENCE [LARGE SCALE GENOMIC DNA]</scope>
    <source>
        <strain evidence="1 2">MTCC4035</strain>
        <plasmid evidence="1 2">p5</plasmid>
    </source>
</reference>
<sequence>MNNSLDDIQQLYGDLSADQSQISAALTDLQNKIASLNAIITETEVGTAFTVGSQIIRIPAVWSWNPVLGCALLVCAIVCDSMQIAVEVGLRDDVAGLVKAVQGLTDAQTADGQAIASLNSAGQQLQLLLSQVKALSDQGGPLTQIRDTLASLAMDSQESVSSILAAQNEQQIASLISDLQSAEAAWNEAASVAQNFQENLTIEVNTATMLVYHDGKVDEVPA</sequence>
<dbReference type="Proteomes" id="UP000298595">
    <property type="component" value="Plasmid p5"/>
</dbReference>